<dbReference type="PROSITE" id="PS52015">
    <property type="entry name" value="TONB_CTD"/>
    <property type="match status" value="1"/>
</dbReference>
<keyword evidence="11 13" id="KW-0472">Membrane</keyword>
<evidence type="ECO:0000256" key="7">
    <source>
        <dbReference type="ARBA" id="ARBA00022692"/>
    </source>
</evidence>
<dbReference type="NCBIfam" id="TIGR01352">
    <property type="entry name" value="tonB_Cterm"/>
    <property type="match status" value="1"/>
</dbReference>
<feature type="domain" description="TonB C-terminal" evidence="15">
    <location>
        <begin position="129"/>
        <end position="223"/>
    </location>
</feature>
<comment type="caution">
    <text evidence="16">The sequence shown here is derived from an EMBL/GenBank/DDBJ whole genome shotgun (WGS) entry which is preliminary data.</text>
</comment>
<comment type="similarity">
    <text evidence="2 13">Belongs to the TonB family.</text>
</comment>
<accession>A0ABV8QLI3</accession>
<comment type="function">
    <text evidence="13">Interacts with outer membrane receptor proteins that carry out high-affinity binding and energy dependent uptake into the periplasmic space of specific substrates. It could act to transduce energy from the cytoplasmic membrane to specific energy-requiring processes in the outer membrane, resulting in the release into the periplasm of ligands bound by these outer membrane proteins.</text>
</comment>
<evidence type="ECO:0000256" key="13">
    <source>
        <dbReference type="RuleBase" id="RU362123"/>
    </source>
</evidence>
<dbReference type="InterPro" id="IPR037682">
    <property type="entry name" value="TonB_C"/>
</dbReference>
<organism evidence="16 17">
    <name type="scientific">Marinobacter lacisalsi</name>
    <dbReference type="NCBI Taxonomy" id="475979"/>
    <lineage>
        <taxon>Bacteria</taxon>
        <taxon>Pseudomonadati</taxon>
        <taxon>Pseudomonadota</taxon>
        <taxon>Gammaproteobacteria</taxon>
        <taxon>Pseudomonadales</taxon>
        <taxon>Marinobacteraceae</taxon>
        <taxon>Marinobacter</taxon>
    </lineage>
</organism>
<evidence type="ECO:0000259" key="15">
    <source>
        <dbReference type="PROSITE" id="PS52015"/>
    </source>
</evidence>
<evidence type="ECO:0000256" key="8">
    <source>
        <dbReference type="ARBA" id="ARBA00022737"/>
    </source>
</evidence>
<gene>
    <name evidence="16" type="ORF">ACFOZ5_18240</name>
</gene>
<evidence type="ECO:0000256" key="9">
    <source>
        <dbReference type="ARBA" id="ARBA00022927"/>
    </source>
</evidence>
<keyword evidence="10 13" id="KW-1133">Transmembrane helix</keyword>
<protein>
    <recommendedName>
        <fullName evidence="3 13">Protein TonB</fullName>
    </recommendedName>
</protein>
<feature type="region of interest" description="Disordered" evidence="14">
    <location>
        <begin position="63"/>
        <end position="107"/>
    </location>
</feature>
<dbReference type="PRINTS" id="PR01374">
    <property type="entry name" value="TONBPROTEIN"/>
</dbReference>
<sequence length="223" mass="24311">MTSQHPTPIATALKPRRHPAFWFMSITLGLSLAVILVAGIRQLVLTDNVDDGGSSQRVSLDFVHIPPEPPAREQRQKPEPPPKPKPPPKTPEVPSVTADLPAPSPLPTPAMPAFGGLALDAGGFNLGARKQGEFQPLVKIAPRYPERALMRGIEGDCTVEYTVREDGTVEDIKVLESACDSYLFEKPAVAAAARFRYQPRTSDGQPVAVKGVRNTFEFRIEEQ</sequence>
<evidence type="ECO:0000256" key="14">
    <source>
        <dbReference type="SAM" id="MobiDB-lite"/>
    </source>
</evidence>
<evidence type="ECO:0000313" key="16">
    <source>
        <dbReference type="EMBL" id="MFC4260964.1"/>
    </source>
</evidence>
<comment type="subcellular location">
    <subcellularLocation>
        <location evidence="1 13">Cell inner membrane</location>
        <topology evidence="1 13">Single-pass membrane protein</topology>
        <orientation evidence="1 13">Periplasmic side</orientation>
    </subcellularLocation>
</comment>
<keyword evidence="13" id="KW-0735">Signal-anchor</keyword>
<feature type="transmembrane region" description="Helical" evidence="13">
    <location>
        <begin position="20"/>
        <end position="40"/>
    </location>
</feature>
<keyword evidence="6 13" id="KW-0997">Cell inner membrane</keyword>
<keyword evidence="17" id="KW-1185">Reference proteome</keyword>
<keyword evidence="8" id="KW-0677">Repeat</keyword>
<dbReference type="Pfam" id="PF03544">
    <property type="entry name" value="TonB_C"/>
    <property type="match status" value="1"/>
</dbReference>
<evidence type="ECO:0000313" key="17">
    <source>
        <dbReference type="Proteomes" id="UP001595798"/>
    </source>
</evidence>
<evidence type="ECO:0000256" key="5">
    <source>
        <dbReference type="ARBA" id="ARBA00022475"/>
    </source>
</evidence>
<dbReference type="Gene3D" id="3.30.1150.10">
    <property type="match status" value="1"/>
</dbReference>
<evidence type="ECO:0000256" key="12">
    <source>
        <dbReference type="ARBA" id="ARBA00025849"/>
    </source>
</evidence>
<keyword evidence="7 13" id="KW-0812">Transmembrane</keyword>
<dbReference type="InterPro" id="IPR051045">
    <property type="entry name" value="TonB-dependent_transducer"/>
</dbReference>
<name>A0ABV8QLI3_9GAMM</name>
<dbReference type="InterPro" id="IPR006260">
    <property type="entry name" value="TonB/TolA_C"/>
</dbReference>
<comment type="subunit">
    <text evidence="12">Homodimer. Forms a complex with the accessory proteins ExbB and ExbD.</text>
</comment>
<dbReference type="EMBL" id="JBHSDI010000062">
    <property type="protein sequence ID" value="MFC4260964.1"/>
    <property type="molecule type" value="Genomic_DNA"/>
</dbReference>
<evidence type="ECO:0000256" key="6">
    <source>
        <dbReference type="ARBA" id="ARBA00022519"/>
    </source>
</evidence>
<keyword evidence="4 13" id="KW-0813">Transport</keyword>
<dbReference type="SUPFAM" id="SSF74653">
    <property type="entry name" value="TolA/TonB C-terminal domain"/>
    <property type="match status" value="1"/>
</dbReference>
<evidence type="ECO:0000256" key="11">
    <source>
        <dbReference type="ARBA" id="ARBA00023136"/>
    </source>
</evidence>
<dbReference type="PANTHER" id="PTHR33446">
    <property type="entry name" value="PROTEIN TONB-RELATED"/>
    <property type="match status" value="1"/>
</dbReference>
<keyword evidence="9 13" id="KW-0653">Protein transport</keyword>
<proteinExistence type="inferred from homology"/>
<dbReference type="RefSeq" id="WP_379890025.1">
    <property type="nucleotide sequence ID" value="NZ_JBHSDI010000062.1"/>
</dbReference>
<dbReference type="InterPro" id="IPR003538">
    <property type="entry name" value="TonB"/>
</dbReference>
<evidence type="ECO:0000256" key="2">
    <source>
        <dbReference type="ARBA" id="ARBA00006555"/>
    </source>
</evidence>
<evidence type="ECO:0000256" key="4">
    <source>
        <dbReference type="ARBA" id="ARBA00022448"/>
    </source>
</evidence>
<evidence type="ECO:0000256" key="10">
    <source>
        <dbReference type="ARBA" id="ARBA00022989"/>
    </source>
</evidence>
<reference evidence="17" key="1">
    <citation type="journal article" date="2019" name="Int. J. Syst. Evol. Microbiol.">
        <title>The Global Catalogue of Microorganisms (GCM) 10K type strain sequencing project: providing services to taxonomists for standard genome sequencing and annotation.</title>
        <authorList>
            <consortium name="The Broad Institute Genomics Platform"/>
            <consortium name="The Broad Institute Genome Sequencing Center for Infectious Disease"/>
            <person name="Wu L."/>
            <person name="Ma J."/>
        </authorList>
    </citation>
    <scope>NUCLEOTIDE SEQUENCE [LARGE SCALE GENOMIC DNA]</scope>
    <source>
        <strain evidence="17">CECT 7297</strain>
    </source>
</reference>
<dbReference type="Proteomes" id="UP001595798">
    <property type="component" value="Unassembled WGS sequence"/>
</dbReference>
<feature type="compositionally biased region" description="Low complexity" evidence="14">
    <location>
        <begin position="92"/>
        <end position="101"/>
    </location>
</feature>
<evidence type="ECO:0000256" key="1">
    <source>
        <dbReference type="ARBA" id="ARBA00004383"/>
    </source>
</evidence>
<evidence type="ECO:0000256" key="3">
    <source>
        <dbReference type="ARBA" id="ARBA00022362"/>
    </source>
</evidence>
<feature type="compositionally biased region" description="Basic and acidic residues" evidence="14">
    <location>
        <begin position="70"/>
        <end position="82"/>
    </location>
</feature>
<dbReference type="PANTHER" id="PTHR33446:SF8">
    <property type="entry name" value="PROTEIN TONB"/>
    <property type="match status" value="1"/>
</dbReference>
<keyword evidence="5 13" id="KW-1003">Cell membrane</keyword>